<dbReference type="GO" id="GO:0005777">
    <property type="term" value="C:peroxisome"/>
    <property type="evidence" value="ECO:0007669"/>
    <property type="project" value="UniProtKB-SubCell"/>
</dbReference>
<evidence type="ECO:0000256" key="9">
    <source>
        <dbReference type="ARBA" id="ARBA00023098"/>
    </source>
</evidence>
<accession>A0AAW0JK10</accession>
<evidence type="ECO:0000259" key="15">
    <source>
        <dbReference type="Pfam" id="PF02770"/>
    </source>
</evidence>
<dbReference type="SUPFAM" id="SSF56645">
    <property type="entry name" value="Acyl-CoA dehydrogenase NM domain-like"/>
    <property type="match status" value="1"/>
</dbReference>
<evidence type="ECO:0000256" key="11">
    <source>
        <dbReference type="PIRNR" id="PIRNR000168"/>
    </source>
</evidence>
<evidence type="ECO:0000256" key="13">
    <source>
        <dbReference type="PIRSR" id="PIRSR000168-2"/>
    </source>
</evidence>
<dbReference type="InterPro" id="IPR012258">
    <property type="entry name" value="Acyl-CoA_oxidase"/>
</dbReference>
<keyword evidence="8" id="KW-0560">Oxidoreductase</keyword>
<dbReference type="InterPro" id="IPR046373">
    <property type="entry name" value="Acyl-CoA_Oxase/DH_mid-dom_sf"/>
</dbReference>
<dbReference type="AlphaFoldDB" id="A0AAW0JK10"/>
<keyword evidence="6 11" id="KW-0274">FAD</keyword>
<feature type="active site" description="Proton acceptor" evidence="12">
    <location>
        <position position="470"/>
    </location>
</feature>
<comment type="similarity">
    <text evidence="4 11">Belongs to the acyl-CoA oxidase family.</text>
</comment>
<keyword evidence="7" id="KW-0276">Fatty acid metabolism</keyword>
<dbReference type="GO" id="GO:0003997">
    <property type="term" value="F:acyl-CoA oxidase activity"/>
    <property type="evidence" value="ECO:0007669"/>
    <property type="project" value="UniProtKB-EC"/>
</dbReference>
<dbReference type="GO" id="GO:0005504">
    <property type="term" value="F:fatty acid binding"/>
    <property type="evidence" value="ECO:0007669"/>
    <property type="project" value="TreeGrafter"/>
</dbReference>
<keyword evidence="5 11" id="KW-0285">Flavoprotein</keyword>
<keyword evidence="9" id="KW-0443">Lipid metabolism</keyword>
<dbReference type="FunFam" id="2.40.110.10:FF:000005">
    <property type="entry name" value="Acyl-coenzyme A oxidase"/>
    <property type="match status" value="1"/>
</dbReference>
<evidence type="ECO:0000256" key="4">
    <source>
        <dbReference type="ARBA" id="ARBA00006288"/>
    </source>
</evidence>
<comment type="subcellular location">
    <subcellularLocation>
        <location evidence="3">Peroxisome</location>
    </subcellularLocation>
</comment>
<dbReference type="SUPFAM" id="SSF47203">
    <property type="entry name" value="Acyl-CoA dehydrogenase C-terminal domain-like"/>
    <property type="match status" value="2"/>
</dbReference>
<dbReference type="Proteomes" id="UP000237347">
    <property type="component" value="Unassembled WGS sequence"/>
</dbReference>
<dbReference type="InterPro" id="IPR006091">
    <property type="entry name" value="Acyl-CoA_Oxase/DH_mid-dom"/>
</dbReference>
<comment type="catalytic activity">
    <reaction evidence="1">
        <text>a 2,3-saturated acyl-CoA + O2 = a (2E)-enoyl-CoA + H2O2</text>
        <dbReference type="Rhea" id="RHEA:38959"/>
        <dbReference type="ChEBI" id="CHEBI:15379"/>
        <dbReference type="ChEBI" id="CHEBI:16240"/>
        <dbReference type="ChEBI" id="CHEBI:58856"/>
        <dbReference type="ChEBI" id="CHEBI:65111"/>
        <dbReference type="EC" id="1.3.3.6"/>
    </reaction>
</comment>
<name>A0AAW0JK10_QUESU</name>
<evidence type="ECO:0000256" key="10">
    <source>
        <dbReference type="ARBA" id="ARBA00023140"/>
    </source>
</evidence>
<comment type="cofactor">
    <cofactor evidence="2">
        <name>FAD</name>
        <dbReference type="ChEBI" id="CHEBI:57692"/>
    </cofactor>
</comment>
<dbReference type="Gene3D" id="1.20.140.10">
    <property type="entry name" value="Butyryl-CoA Dehydrogenase, subunit A, domain 3"/>
    <property type="match status" value="2"/>
</dbReference>
<comment type="caution">
    <text evidence="17">The sequence shown here is derived from an EMBL/GenBank/DDBJ whole genome shotgun (WGS) entry which is preliminary data.</text>
</comment>
<gene>
    <name evidence="17" type="primary">ACX3</name>
    <name evidence="17" type="ORF">CFP56_032042</name>
</gene>
<evidence type="ECO:0000259" key="16">
    <source>
        <dbReference type="Pfam" id="PF22924"/>
    </source>
</evidence>
<dbReference type="PANTHER" id="PTHR10909">
    <property type="entry name" value="ELECTRON TRANSPORT OXIDOREDUCTASE"/>
    <property type="match status" value="1"/>
</dbReference>
<dbReference type="GO" id="GO:0055088">
    <property type="term" value="P:lipid homeostasis"/>
    <property type="evidence" value="ECO:0007669"/>
    <property type="project" value="TreeGrafter"/>
</dbReference>
<evidence type="ECO:0000259" key="14">
    <source>
        <dbReference type="Pfam" id="PF01756"/>
    </source>
</evidence>
<reference evidence="17 18" key="1">
    <citation type="journal article" date="2018" name="Sci. Data">
        <title>The draft genome sequence of cork oak.</title>
        <authorList>
            <person name="Ramos A.M."/>
            <person name="Usie A."/>
            <person name="Barbosa P."/>
            <person name="Barros P.M."/>
            <person name="Capote T."/>
            <person name="Chaves I."/>
            <person name="Simoes F."/>
            <person name="Abreu I."/>
            <person name="Carrasquinho I."/>
            <person name="Faro C."/>
            <person name="Guimaraes J.B."/>
            <person name="Mendonca D."/>
            <person name="Nobrega F."/>
            <person name="Rodrigues L."/>
            <person name="Saibo N.J.M."/>
            <person name="Varela M.C."/>
            <person name="Egas C."/>
            <person name="Matos J."/>
            <person name="Miguel C.M."/>
            <person name="Oliveira M.M."/>
            <person name="Ricardo C.P."/>
            <person name="Goncalves S."/>
        </authorList>
    </citation>
    <scope>NUCLEOTIDE SEQUENCE [LARGE SCALE GENOMIC DNA]</scope>
    <source>
        <strain evidence="18">cv. HL8</strain>
    </source>
</reference>
<evidence type="ECO:0000256" key="8">
    <source>
        <dbReference type="ARBA" id="ARBA00023002"/>
    </source>
</evidence>
<sequence length="721" mass="80580">MEQQITRRTQVLTNHLLLHGEPTSLSAAPPLSSNSCLNYSPPDLNEPFSCNPTDMRVYLDSHNIPDRDWLFGLITRSRLFNPKQRGHKVFFSPDYNQSMEQQREMTMKRILYLLEKGVFQGWLTERNPDAELRKFALLEVVGIFDHSLAIKLGVHFFLWGGAIQFFGTKRHHDKWLRDTENYAVKGCFAMTELGHGSNVRGLETVTTYDSNTGEFVINTPCESAQKYWIGGAANHATHTIVFSQLNINGENQGVHALIAQIRDADGNVCPNIRIADCGHKIGLNGVDNGQIWFDNVRIPRENLLNSVADVSPDGQYLSAIKDPDQRFAAFLAPLTSGRITISASAIYASKIGLAIAIRYSLTRRAFSVSPNGPEVLLLDYPSHQRRLLPLLAKTYAMSFAGNYLKQIYVKRTPESNKIIHVLSSAFKATFTWHNMRNLQECREACGGQGMKTENLVGHLKGEYDVQSTFEGDNNVSKALLAVYIAAKKSNKPFKGFGLEHMNNPCPVIPSQLTSSTLRCSKFQVSKALLAVYIAAKKSNKPFKGFGLEHMNNPCPVIPSQLTSSTLRCSKFQTDAFFLRERDLLNRFAAEVSQFQAQGESKEYAFILSYQLAEDLGRAYSERELLQTFIQTEATVPAGSLKDVLALLRSMYALICLEEDAAFLRYGYLSMDNAAAVRKEVTKLCSELRPHALALVTSFGIPDAFLSPIAFNWIDANAWASV</sequence>
<evidence type="ECO:0000256" key="5">
    <source>
        <dbReference type="ARBA" id="ARBA00022630"/>
    </source>
</evidence>
<proteinExistence type="inferred from homology"/>
<dbReference type="InterPro" id="IPR036250">
    <property type="entry name" value="AcylCo_DH-like_C"/>
</dbReference>
<dbReference type="InterPro" id="IPR009100">
    <property type="entry name" value="AcylCoA_DH/oxidase_NM_dom_sf"/>
</dbReference>
<dbReference type="Gene3D" id="2.40.110.10">
    <property type="entry name" value="Butyryl-CoA Dehydrogenase, subunit A, domain 2"/>
    <property type="match status" value="1"/>
</dbReference>
<dbReference type="GO" id="GO:0071949">
    <property type="term" value="F:FAD binding"/>
    <property type="evidence" value="ECO:0007669"/>
    <property type="project" value="InterPro"/>
</dbReference>
<evidence type="ECO:0000256" key="2">
    <source>
        <dbReference type="ARBA" id="ARBA00001974"/>
    </source>
</evidence>
<evidence type="ECO:0000256" key="12">
    <source>
        <dbReference type="PIRSR" id="PIRSR000168-1"/>
    </source>
</evidence>
<dbReference type="InterPro" id="IPR055060">
    <property type="entry name" value="ACOX_C_alpha1"/>
</dbReference>
<feature type="domain" description="Acyl-CoA oxidase C-alpha1" evidence="16">
    <location>
        <begin position="334"/>
        <end position="476"/>
    </location>
</feature>
<evidence type="ECO:0000313" key="18">
    <source>
        <dbReference type="Proteomes" id="UP000237347"/>
    </source>
</evidence>
<evidence type="ECO:0000256" key="3">
    <source>
        <dbReference type="ARBA" id="ARBA00004275"/>
    </source>
</evidence>
<feature type="domain" description="Acyl-CoA oxidase C-terminal" evidence="14">
    <location>
        <begin position="573"/>
        <end position="705"/>
    </location>
</feature>
<dbReference type="Pfam" id="PF02770">
    <property type="entry name" value="Acyl-CoA_dh_M"/>
    <property type="match status" value="1"/>
</dbReference>
<evidence type="ECO:0000313" key="17">
    <source>
        <dbReference type="EMBL" id="KAK7826619.1"/>
    </source>
</evidence>
<feature type="binding site" evidence="13">
    <location>
        <position position="230"/>
    </location>
    <ligand>
        <name>FAD</name>
        <dbReference type="ChEBI" id="CHEBI:57692"/>
    </ligand>
</feature>
<keyword evidence="10" id="KW-0576">Peroxisome</keyword>
<protein>
    <recommendedName>
        <fullName evidence="11">Acyl-coenzyme A oxidase</fullName>
    </recommendedName>
</protein>
<dbReference type="Pfam" id="PF22924">
    <property type="entry name" value="ACOX_C_alpha1"/>
    <property type="match status" value="1"/>
</dbReference>
<feature type="binding site" evidence="13">
    <location>
        <position position="191"/>
    </location>
    <ligand>
        <name>FAD</name>
        <dbReference type="ChEBI" id="CHEBI:57692"/>
    </ligand>
</feature>
<dbReference type="Pfam" id="PF01756">
    <property type="entry name" value="ACOX"/>
    <property type="match status" value="1"/>
</dbReference>
<evidence type="ECO:0000256" key="7">
    <source>
        <dbReference type="ARBA" id="ARBA00022832"/>
    </source>
</evidence>
<dbReference type="PIRSF" id="PIRSF000168">
    <property type="entry name" value="Acyl-CoA_oxidase"/>
    <property type="match status" value="1"/>
</dbReference>
<evidence type="ECO:0000256" key="1">
    <source>
        <dbReference type="ARBA" id="ARBA00001201"/>
    </source>
</evidence>
<dbReference type="InterPro" id="IPR002655">
    <property type="entry name" value="Acyl-CoA_oxidase_C"/>
</dbReference>
<dbReference type="EMBL" id="PKMF04000542">
    <property type="protein sequence ID" value="KAK7826619.1"/>
    <property type="molecule type" value="Genomic_DNA"/>
</dbReference>
<dbReference type="FunFam" id="1.20.140.10:FF:000010">
    <property type="entry name" value="Acyl-coenzyme A oxidase"/>
    <property type="match status" value="1"/>
</dbReference>
<feature type="domain" description="Acyl-CoA oxidase/dehydrogenase middle" evidence="15">
    <location>
        <begin position="187"/>
        <end position="296"/>
    </location>
</feature>
<organism evidence="17 18">
    <name type="scientific">Quercus suber</name>
    <name type="common">Cork oak</name>
    <dbReference type="NCBI Taxonomy" id="58331"/>
    <lineage>
        <taxon>Eukaryota</taxon>
        <taxon>Viridiplantae</taxon>
        <taxon>Streptophyta</taxon>
        <taxon>Embryophyta</taxon>
        <taxon>Tracheophyta</taxon>
        <taxon>Spermatophyta</taxon>
        <taxon>Magnoliopsida</taxon>
        <taxon>eudicotyledons</taxon>
        <taxon>Gunneridae</taxon>
        <taxon>Pentapetalae</taxon>
        <taxon>rosids</taxon>
        <taxon>fabids</taxon>
        <taxon>Fagales</taxon>
        <taxon>Fagaceae</taxon>
        <taxon>Quercus</taxon>
    </lineage>
</organism>
<dbReference type="FunFam" id="1.20.140.10:FF:000007">
    <property type="entry name" value="Acyl-coenzyme A oxidase"/>
    <property type="match status" value="1"/>
</dbReference>
<dbReference type="PANTHER" id="PTHR10909:SF352">
    <property type="entry name" value="ACYL-COENZYME A OXIDASE-LIKE PROTEIN"/>
    <property type="match status" value="1"/>
</dbReference>
<evidence type="ECO:0000256" key="6">
    <source>
        <dbReference type="ARBA" id="ARBA00022827"/>
    </source>
</evidence>
<keyword evidence="18" id="KW-1185">Reference proteome</keyword>
<dbReference type="GO" id="GO:0033540">
    <property type="term" value="P:fatty acid beta-oxidation using acyl-CoA oxidase"/>
    <property type="evidence" value="ECO:0007669"/>
    <property type="project" value="TreeGrafter"/>
</dbReference>